<accession>A0A8D8SCU1</accession>
<proteinExistence type="predicted"/>
<reference evidence="1" key="1">
    <citation type="submission" date="2021-05" db="EMBL/GenBank/DDBJ databases">
        <authorList>
            <person name="Alioto T."/>
            <person name="Alioto T."/>
            <person name="Gomez Garrido J."/>
        </authorList>
    </citation>
    <scope>NUCLEOTIDE SEQUENCE</scope>
</reference>
<organism evidence="1">
    <name type="scientific">Cacopsylla melanoneura</name>
    <dbReference type="NCBI Taxonomy" id="428564"/>
    <lineage>
        <taxon>Eukaryota</taxon>
        <taxon>Metazoa</taxon>
        <taxon>Ecdysozoa</taxon>
        <taxon>Arthropoda</taxon>
        <taxon>Hexapoda</taxon>
        <taxon>Insecta</taxon>
        <taxon>Pterygota</taxon>
        <taxon>Neoptera</taxon>
        <taxon>Paraneoptera</taxon>
        <taxon>Hemiptera</taxon>
        <taxon>Sternorrhyncha</taxon>
        <taxon>Psylloidea</taxon>
        <taxon>Psyllidae</taxon>
        <taxon>Psyllinae</taxon>
        <taxon>Cacopsylla</taxon>
    </lineage>
</organism>
<dbReference type="AlphaFoldDB" id="A0A8D8SCU1"/>
<dbReference type="EMBL" id="HBUF01212217">
    <property type="protein sequence ID" value="CAG6665910.1"/>
    <property type="molecule type" value="Transcribed_RNA"/>
</dbReference>
<protein>
    <submittedName>
        <fullName evidence="1">Uncharacterized protein</fullName>
    </submittedName>
</protein>
<name>A0A8D8SCU1_9HEMI</name>
<evidence type="ECO:0000313" key="1">
    <source>
        <dbReference type="EMBL" id="CAG6665910.1"/>
    </source>
</evidence>
<sequence length="112" mass="13146">MPNVLFFCFCLNKAKTSVLPSFETRTIVPICAKLNKKFFQPNEKSGVNITLWCVLTVGIITIEFYSEKYSKYRRPLFIEFDFLSRFKLETITSDGKMYWGSQYIIYFGSFAE</sequence>